<comment type="caution">
    <text evidence="16">The sequence shown here is derived from an EMBL/GenBank/DDBJ whole genome shotgun (WGS) entry which is preliminary data.</text>
</comment>
<evidence type="ECO:0000256" key="14">
    <source>
        <dbReference type="SAM" id="SignalP"/>
    </source>
</evidence>
<proteinExistence type="predicted"/>
<evidence type="ECO:0000256" key="9">
    <source>
        <dbReference type="ARBA" id="ARBA00022989"/>
    </source>
</evidence>
<keyword evidence="7" id="KW-0418">Kinase</keyword>
<name>A0A843WWH1_COLES</name>
<evidence type="ECO:0000313" key="17">
    <source>
        <dbReference type="Proteomes" id="UP000652761"/>
    </source>
</evidence>
<evidence type="ECO:0000256" key="4">
    <source>
        <dbReference type="ARBA" id="ARBA00022692"/>
    </source>
</evidence>
<keyword evidence="3" id="KW-0808">Transferase</keyword>
<keyword evidence="6 12" id="KW-0547">Nucleotide-binding</keyword>
<keyword evidence="17" id="KW-1185">Reference proteome</keyword>
<evidence type="ECO:0000256" key="8">
    <source>
        <dbReference type="ARBA" id="ARBA00022840"/>
    </source>
</evidence>
<reference evidence="16" key="1">
    <citation type="submission" date="2017-07" db="EMBL/GenBank/DDBJ databases">
        <title>Taro Niue Genome Assembly and Annotation.</title>
        <authorList>
            <person name="Atibalentja N."/>
            <person name="Keating K."/>
            <person name="Fields C.J."/>
        </authorList>
    </citation>
    <scope>NUCLEOTIDE SEQUENCE</scope>
    <source>
        <strain evidence="16">Niue_2</strain>
        <tissue evidence="16">Leaf</tissue>
    </source>
</reference>
<organism evidence="16 17">
    <name type="scientific">Colocasia esculenta</name>
    <name type="common">Wild taro</name>
    <name type="synonym">Arum esculentum</name>
    <dbReference type="NCBI Taxonomy" id="4460"/>
    <lineage>
        <taxon>Eukaryota</taxon>
        <taxon>Viridiplantae</taxon>
        <taxon>Streptophyta</taxon>
        <taxon>Embryophyta</taxon>
        <taxon>Tracheophyta</taxon>
        <taxon>Spermatophyta</taxon>
        <taxon>Magnoliopsida</taxon>
        <taxon>Liliopsida</taxon>
        <taxon>Araceae</taxon>
        <taxon>Aroideae</taxon>
        <taxon>Colocasieae</taxon>
        <taxon>Colocasia</taxon>
    </lineage>
</organism>
<evidence type="ECO:0000259" key="15">
    <source>
        <dbReference type="PROSITE" id="PS50011"/>
    </source>
</evidence>
<evidence type="ECO:0000256" key="13">
    <source>
        <dbReference type="SAM" id="Phobius"/>
    </source>
</evidence>
<dbReference type="PANTHER" id="PTHR46008">
    <property type="entry name" value="LEAF RUST 10 DISEASE-RESISTANCE LOCUS RECEPTOR-LIKE PROTEIN KINASE-LIKE 1.4"/>
    <property type="match status" value="1"/>
</dbReference>
<feature type="chain" id="PRO_5032483854" description="Protein kinase domain-containing protein" evidence="14">
    <location>
        <begin position="26"/>
        <end position="635"/>
    </location>
</feature>
<dbReference type="PROSITE" id="PS00107">
    <property type="entry name" value="PROTEIN_KINASE_ATP"/>
    <property type="match status" value="1"/>
</dbReference>
<dbReference type="InterPro" id="IPR011009">
    <property type="entry name" value="Kinase-like_dom_sf"/>
</dbReference>
<dbReference type="Pfam" id="PF00069">
    <property type="entry name" value="Pkinase"/>
    <property type="match status" value="1"/>
</dbReference>
<dbReference type="SMART" id="SM00220">
    <property type="entry name" value="S_TKc"/>
    <property type="match status" value="1"/>
</dbReference>
<comment type="subcellular location">
    <subcellularLocation>
        <location evidence="1">Membrane</location>
        <topology evidence="1">Single-pass membrane protein</topology>
    </subcellularLocation>
</comment>
<dbReference type="PROSITE" id="PS00108">
    <property type="entry name" value="PROTEIN_KINASE_ST"/>
    <property type="match status" value="1"/>
</dbReference>
<sequence>MASGGAALLLCAFLLLSIAHHPASSFPENLQPPCKGNERADTEGLPSEVHHFRCNYSRLEIQLAEGAWFEVLWHRRLEGMKLELVVEDPSLSSMLANTACDFLCQFQLPGPPFVPPDPQTMRDHFLDCNKSDYSPPFCEWLGESCASTNLHRKSDEFRKSDAPAHHKACPPGPPGPPALIWKLSSDSNDQKGGVEFNLVSVGFSRRVDRSCFVRIMTEGPWDSAQAGYCTYPSDSHMPHDYSTNNWTATNVDVAGPGAANKKGKEDRRVWVMVLIAGAIILASLLYLRCRYDKIVKGPSSSTLSSQTASIETPSCREKAPGESSIIYPTHVFRYHELHEATNGFNPSNELGEGGHGSVYRGTLPDGRIVAVKRLYGNIYTRGADLFLNEISILSSLRHPNLVALYGCTTRHSHELLLVYEFVPNGTIADHLHGHRAAEGALAWPLRLRIAVETATALAYLHALRPPVIHRDVKTCNILLDGDFRVKVGDFGLSRLFPAAASHVSTVPQGTPGYVDPEYHRCYQLTDKSDVYSFGVVLMELISSKPALDITRQQHEISLSDMAISKIQNGALQELVDTKLGSDTDQKVRKSIEQVAELAMWCLQEERQFRPTMGSVLTVLLGTVVGLQNAETGRVG</sequence>
<keyword evidence="8 12" id="KW-0067">ATP-binding</keyword>
<dbReference type="Proteomes" id="UP000652761">
    <property type="component" value="Unassembled WGS sequence"/>
</dbReference>
<dbReference type="EMBL" id="NMUH01005325">
    <property type="protein sequence ID" value="MQM12477.1"/>
    <property type="molecule type" value="Genomic_DNA"/>
</dbReference>
<dbReference type="GO" id="GO:0005524">
    <property type="term" value="F:ATP binding"/>
    <property type="evidence" value="ECO:0007669"/>
    <property type="project" value="UniProtKB-UniRule"/>
</dbReference>
<protein>
    <recommendedName>
        <fullName evidence="15">Protein kinase domain-containing protein</fullName>
    </recommendedName>
</protein>
<dbReference type="GO" id="GO:0004674">
    <property type="term" value="F:protein serine/threonine kinase activity"/>
    <property type="evidence" value="ECO:0007669"/>
    <property type="project" value="UniProtKB-KW"/>
</dbReference>
<evidence type="ECO:0000313" key="16">
    <source>
        <dbReference type="EMBL" id="MQM12477.1"/>
    </source>
</evidence>
<dbReference type="PROSITE" id="PS50011">
    <property type="entry name" value="PROTEIN_KINASE_DOM"/>
    <property type="match status" value="1"/>
</dbReference>
<keyword evidence="9 13" id="KW-1133">Transmembrane helix</keyword>
<dbReference type="CDD" id="cd14066">
    <property type="entry name" value="STKc_IRAK"/>
    <property type="match status" value="1"/>
</dbReference>
<dbReference type="GO" id="GO:0005886">
    <property type="term" value="C:plasma membrane"/>
    <property type="evidence" value="ECO:0007669"/>
    <property type="project" value="UniProtKB-ARBA"/>
</dbReference>
<evidence type="ECO:0000256" key="3">
    <source>
        <dbReference type="ARBA" id="ARBA00022679"/>
    </source>
</evidence>
<feature type="binding site" evidence="12">
    <location>
        <position position="372"/>
    </location>
    <ligand>
        <name>ATP</name>
        <dbReference type="ChEBI" id="CHEBI:30616"/>
    </ligand>
</feature>
<evidence type="ECO:0000256" key="12">
    <source>
        <dbReference type="PROSITE-ProRule" id="PRU10141"/>
    </source>
</evidence>
<evidence type="ECO:0000256" key="5">
    <source>
        <dbReference type="ARBA" id="ARBA00022729"/>
    </source>
</evidence>
<keyword evidence="2" id="KW-0723">Serine/threonine-protein kinase</keyword>
<evidence type="ECO:0000256" key="7">
    <source>
        <dbReference type="ARBA" id="ARBA00022777"/>
    </source>
</evidence>
<feature type="transmembrane region" description="Helical" evidence="13">
    <location>
        <begin position="269"/>
        <end position="287"/>
    </location>
</feature>
<evidence type="ECO:0000256" key="10">
    <source>
        <dbReference type="ARBA" id="ARBA00023136"/>
    </source>
</evidence>
<evidence type="ECO:0000256" key="11">
    <source>
        <dbReference type="ARBA" id="ARBA00023180"/>
    </source>
</evidence>
<evidence type="ECO:0000256" key="1">
    <source>
        <dbReference type="ARBA" id="ARBA00004167"/>
    </source>
</evidence>
<dbReference type="Gene3D" id="1.10.510.10">
    <property type="entry name" value="Transferase(Phosphotransferase) domain 1"/>
    <property type="match status" value="1"/>
</dbReference>
<feature type="signal peptide" evidence="14">
    <location>
        <begin position="1"/>
        <end position="25"/>
    </location>
</feature>
<keyword evidence="11" id="KW-0325">Glycoprotein</keyword>
<feature type="domain" description="Protein kinase" evidence="15">
    <location>
        <begin position="344"/>
        <end position="624"/>
    </location>
</feature>
<dbReference type="Gene3D" id="3.30.200.20">
    <property type="entry name" value="Phosphorylase Kinase, domain 1"/>
    <property type="match status" value="1"/>
</dbReference>
<dbReference type="OrthoDB" id="4062651at2759"/>
<evidence type="ECO:0000256" key="2">
    <source>
        <dbReference type="ARBA" id="ARBA00022527"/>
    </source>
</evidence>
<dbReference type="PANTHER" id="PTHR46008:SF2">
    <property type="entry name" value="LEAF RUST 10 DISEASE-RESISTANCE LOCUS RECEPTOR-LIKE PROTEIN KINASE-LIKE 1.4"/>
    <property type="match status" value="1"/>
</dbReference>
<gene>
    <name evidence="16" type="ORF">Taro_045387</name>
</gene>
<dbReference type="SUPFAM" id="SSF56112">
    <property type="entry name" value="Protein kinase-like (PK-like)"/>
    <property type="match status" value="1"/>
</dbReference>
<keyword evidence="5 14" id="KW-0732">Signal</keyword>
<dbReference type="FunFam" id="1.10.510.10:FF:000161">
    <property type="entry name" value="Wall-associated receptor kinase-like 20"/>
    <property type="match status" value="1"/>
</dbReference>
<dbReference type="InterPro" id="IPR017441">
    <property type="entry name" value="Protein_kinase_ATP_BS"/>
</dbReference>
<dbReference type="InterPro" id="IPR000719">
    <property type="entry name" value="Prot_kinase_dom"/>
</dbReference>
<evidence type="ECO:0000256" key="6">
    <source>
        <dbReference type="ARBA" id="ARBA00022741"/>
    </source>
</evidence>
<keyword evidence="10 13" id="KW-0472">Membrane</keyword>
<accession>A0A843WWH1</accession>
<dbReference type="AlphaFoldDB" id="A0A843WWH1"/>
<keyword evidence="4 13" id="KW-0812">Transmembrane</keyword>
<dbReference type="InterPro" id="IPR008271">
    <property type="entry name" value="Ser/Thr_kinase_AS"/>
</dbReference>